<comment type="function">
    <text evidence="1">Is involved in generating a small heat-stable compound (Nod), an acylated oligomer of N-acetylglucosamine, that stimulates mitosis in various plant protoplasts.</text>
</comment>
<reference evidence="6" key="1">
    <citation type="submission" date="2021-06" db="EMBL/GenBank/DDBJ databases">
        <title>Elioraea tepida, sp. nov., a moderately thermophilic aerobic anoxygenic phototrophic bacterium isolated from an alkaline siliceous hot spring mat community in Yellowstone National Park, WY, USA.</title>
        <authorList>
            <person name="Saini M.K."/>
            <person name="Yoshida S."/>
            <person name="Sebastian A."/>
            <person name="Hirose S."/>
            <person name="Hara E."/>
            <person name="Tamaki H."/>
            <person name="Soulier N.T."/>
            <person name="Albert I."/>
            <person name="Hanada S."/>
            <person name="Bryant D.A."/>
            <person name="Tank M."/>
        </authorList>
    </citation>
    <scope>NUCLEOTIDE SEQUENCE</scope>
    <source>
        <strain evidence="6">MS-P2</strain>
    </source>
</reference>
<evidence type="ECO:0000313" key="7">
    <source>
        <dbReference type="Proteomes" id="UP000694001"/>
    </source>
</evidence>
<dbReference type="Proteomes" id="UP000694001">
    <property type="component" value="Chromosome"/>
</dbReference>
<evidence type="ECO:0000256" key="3">
    <source>
        <dbReference type="ARBA" id="ARBA00020071"/>
    </source>
</evidence>
<organism evidence="6 7">
    <name type="scientific">Elioraea tepida</name>
    <dbReference type="NCBI Taxonomy" id="2843330"/>
    <lineage>
        <taxon>Bacteria</taxon>
        <taxon>Pseudomonadati</taxon>
        <taxon>Pseudomonadota</taxon>
        <taxon>Alphaproteobacteria</taxon>
        <taxon>Acetobacterales</taxon>
        <taxon>Elioraeaceae</taxon>
        <taxon>Elioraea</taxon>
    </lineage>
</organism>
<dbReference type="InterPro" id="IPR002509">
    <property type="entry name" value="NODB_dom"/>
</dbReference>
<comment type="similarity">
    <text evidence="2">Belongs to the polysaccharide deacetylase family.</text>
</comment>
<dbReference type="KEGG" id="elio:KO353_15070"/>
<dbReference type="InterPro" id="IPR017625">
    <property type="entry name" value="PuuE"/>
</dbReference>
<dbReference type="CDD" id="cd10977">
    <property type="entry name" value="CE4_PuuE_SpCDA1"/>
    <property type="match status" value="1"/>
</dbReference>
<protein>
    <recommendedName>
        <fullName evidence="3">Chitooligosaccharide deacetylase</fullName>
    </recommendedName>
    <alternativeName>
        <fullName evidence="4">Nodulation protein B</fullName>
    </alternativeName>
</protein>
<evidence type="ECO:0000313" key="6">
    <source>
        <dbReference type="EMBL" id="QXM24538.1"/>
    </source>
</evidence>
<dbReference type="EMBL" id="CP076448">
    <property type="protein sequence ID" value="QXM24538.1"/>
    <property type="molecule type" value="Genomic_DNA"/>
</dbReference>
<evidence type="ECO:0000256" key="2">
    <source>
        <dbReference type="ARBA" id="ARBA00010973"/>
    </source>
</evidence>
<dbReference type="AlphaFoldDB" id="A0A975U2G5"/>
<sequence>MTNANPYDPRLGRYPRDMIGYAASPPDPAWPGGAKLALQIVLNYEEGGENSILHGDAASESYLTEVVGTAPWLGMRNISVESQYEYGSRAGFWRLHRLFTQRNIPITVYAVTMALARNPEAARAMVAAGWEVACHALRWIDHRDMPEAEERRQIAEAIRLHEVVTGSRPLGWYTGRLSANTKRLVSEAGGFLYLADSYADDLPYWEEIAPGRWELIVPYTLDNNDMRFGNPQGFSTGEEFSRYLIDAFDVLYAEGVAGAPKMMSVGLHCRLVGRPGRFAGLARFLDHVQAREGVWFCRRVDIARHWRARFPAPG</sequence>
<dbReference type="GO" id="GO:0016810">
    <property type="term" value="F:hydrolase activity, acting on carbon-nitrogen (but not peptide) bonds"/>
    <property type="evidence" value="ECO:0007669"/>
    <property type="project" value="InterPro"/>
</dbReference>
<evidence type="ECO:0000256" key="1">
    <source>
        <dbReference type="ARBA" id="ARBA00003236"/>
    </source>
</evidence>
<feature type="domain" description="NodB homology" evidence="5">
    <location>
        <begin position="78"/>
        <end position="297"/>
    </location>
</feature>
<accession>A0A975U2G5</accession>
<dbReference type="Pfam" id="PF01522">
    <property type="entry name" value="Polysacc_deac_1"/>
    <property type="match status" value="1"/>
</dbReference>
<dbReference type="PANTHER" id="PTHR43123">
    <property type="entry name" value="POLYSACCHARIDE DEACETYLASE-RELATED"/>
    <property type="match status" value="1"/>
</dbReference>
<name>A0A975U2G5_9PROT</name>
<dbReference type="GO" id="GO:0005975">
    <property type="term" value="P:carbohydrate metabolic process"/>
    <property type="evidence" value="ECO:0007669"/>
    <property type="project" value="InterPro"/>
</dbReference>
<dbReference type="RefSeq" id="WP_218285595.1">
    <property type="nucleotide sequence ID" value="NZ_CP076448.1"/>
</dbReference>
<gene>
    <name evidence="6" type="primary">puuE</name>
    <name evidence="6" type="ORF">KO353_15070</name>
</gene>
<dbReference type="PANTHER" id="PTHR43123:SF1">
    <property type="entry name" value="POLYSACCHARIDE DEACETYLASE-RELATED"/>
    <property type="match status" value="1"/>
</dbReference>
<dbReference type="PROSITE" id="PS51677">
    <property type="entry name" value="NODB"/>
    <property type="match status" value="1"/>
</dbReference>
<evidence type="ECO:0000256" key="4">
    <source>
        <dbReference type="ARBA" id="ARBA00032976"/>
    </source>
</evidence>
<proteinExistence type="inferred from homology"/>
<keyword evidence="7" id="KW-1185">Reference proteome</keyword>
<dbReference type="NCBIfam" id="TIGR03212">
    <property type="entry name" value="uraD_N-term-dom"/>
    <property type="match status" value="1"/>
</dbReference>
<evidence type="ECO:0000259" key="5">
    <source>
        <dbReference type="PROSITE" id="PS51677"/>
    </source>
</evidence>